<feature type="domain" description="DUF58" evidence="1">
    <location>
        <begin position="138"/>
        <end position="291"/>
    </location>
</feature>
<proteinExistence type="predicted"/>
<dbReference type="PANTHER" id="PTHR34351:SF2">
    <property type="entry name" value="DUF58 DOMAIN-CONTAINING PROTEIN"/>
    <property type="match status" value="1"/>
</dbReference>
<dbReference type="PANTHER" id="PTHR34351">
    <property type="entry name" value="SLR1927 PROTEIN-RELATED"/>
    <property type="match status" value="1"/>
</dbReference>
<reference evidence="3" key="1">
    <citation type="journal article" date="2019" name="Int. J. Syst. Evol. Microbiol.">
        <title>The Global Catalogue of Microorganisms (GCM) 10K type strain sequencing project: providing services to taxonomists for standard genome sequencing and annotation.</title>
        <authorList>
            <consortium name="The Broad Institute Genomics Platform"/>
            <consortium name="The Broad Institute Genome Sequencing Center for Infectious Disease"/>
            <person name="Wu L."/>
            <person name="Ma J."/>
        </authorList>
    </citation>
    <scope>NUCLEOTIDE SEQUENCE [LARGE SCALE GENOMIC DNA]</scope>
    <source>
        <strain evidence="3">CCM 8749</strain>
    </source>
</reference>
<evidence type="ECO:0000313" key="2">
    <source>
        <dbReference type="EMBL" id="MFC5986277.1"/>
    </source>
</evidence>
<sequence length="320" mass="36673">MVERVSNRKWLPVPWLRMESAIPSSLQFRKDATVDVLEGERMQNHSSLFSLFPYTQITRTHHFTCIRRGSYTLNTVTMTFGDLLGIVKKHKVFETPMHMLVTPRPLPLEELPLPAREWLGETVVRRWIVPDPFLFSGARPYQSGDPMHTVHWKATARTNELQVHRKDFTADYSIMICLNVEDREEVWKEVIDQERIEQLIRACSAVAFDLTDKQVPVGFACNGYDIETKEKRPLVIEQGSGAAHLDTIQEQLAKLKIEPVVHFYELLEKLQQGQQGAVDYLIVTSVVNSKVLERIERLRGSGSEVQLLDMASLGFMKEGA</sequence>
<dbReference type="InterPro" id="IPR002881">
    <property type="entry name" value="DUF58"/>
</dbReference>
<name>A0ABW1IMK6_9BACL</name>
<evidence type="ECO:0000313" key="3">
    <source>
        <dbReference type="Proteomes" id="UP001596250"/>
    </source>
</evidence>
<dbReference type="Proteomes" id="UP001596250">
    <property type="component" value="Unassembled WGS sequence"/>
</dbReference>
<dbReference type="EMBL" id="JBHSQV010000036">
    <property type="protein sequence ID" value="MFC5986277.1"/>
    <property type="molecule type" value="Genomic_DNA"/>
</dbReference>
<dbReference type="RefSeq" id="WP_379893607.1">
    <property type="nucleotide sequence ID" value="NZ_CBCSCT010000001.1"/>
</dbReference>
<evidence type="ECO:0000259" key="1">
    <source>
        <dbReference type="Pfam" id="PF01882"/>
    </source>
</evidence>
<dbReference type="Pfam" id="PF01882">
    <property type="entry name" value="DUF58"/>
    <property type="match status" value="1"/>
</dbReference>
<keyword evidence="3" id="KW-1185">Reference proteome</keyword>
<comment type="caution">
    <text evidence="2">The sequence shown here is derived from an EMBL/GenBank/DDBJ whole genome shotgun (WGS) entry which is preliminary data.</text>
</comment>
<protein>
    <submittedName>
        <fullName evidence="2">DUF58 domain-containing protein</fullName>
    </submittedName>
</protein>
<organism evidence="2 3">
    <name type="scientific">Marinicrinis lubricantis</name>
    <dbReference type="NCBI Taxonomy" id="2086470"/>
    <lineage>
        <taxon>Bacteria</taxon>
        <taxon>Bacillati</taxon>
        <taxon>Bacillota</taxon>
        <taxon>Bacilli</taxon>
        <taxon>Bacillales</taxon>
        <taxon>Paenibacillaceae</taxon>
    </lineage>
</organism>
<gene>
    <name evidence="2" type="ORF">ACFPXP_07495</name>
</gene>
<accession>A0ABW1IMK6</accession>